<evidence type="ECO:0000256" key="1">
    <source>
        <dbReference type="SAM" id="Phobius"/>
    </source>
</evidence>
<keyword evidence="1" id="KW-0472">Membrane</keyword>
<name>A0ABT3CSY6_9BACT</name>
<sequence>MDSIDVALYISYTLTILAGLAAIVFPIINSVNDPKSMAKAGAGLAALLVVFLISWAISGNEVTAAYLEFEVDAGLSKFIGGLLTMMYILTGVALLGIVYTEVSKAIK</sequence>
<evidence type="ECO:0000313" key="3">
    <source>
        <dbReference type="Proteomes" id="UP001300692"/>
    </source>
</evidence>
<keyword evidence="1" id="KW-0812">Transmembrane</keyword>
<feature type="transmembrane region" description="Helical" evidence="1">
    <location>
        <begin position="6"/>
        <end position="28"/>
    </location>
</feature>
<organism evidence="2 3">
    <name type="scientific">Reichenbachiella ulvae</name>
    <dbReference type="NCBI Taxonomy" id="2980104"/>
    <lineage>
        <taxon>Bacteria</taxon>
        <taxon>Pseudomonadati</taxon>
        <taxon>Bacteroidota</taxon>
        <taxon>Cytophagia</taxon>
        <taxon>Cytophagales</taxon>
        <taxon>Reichenbachiellaceae</taxon>
        <taxon>Reichenbachiella</taxon>
    </lineage>
</organism>
<feature type="transmembrane region" description="Helical" evidence="1">
    <location>
        <begin position="78"/>
        <end position="99"/>
    </location>
</feature>
<feature type="transmembrane region" description="Helical" evidence="1">
    <location>
        <begin position="40"/>
        <end position="58"/>
    </location>
</feature>
<comment type="caution">
    <text evidence="2">The sequence shown here is derived from an EMBL/GenBank/DDBJ whole genome shotgun (WGS) entry which is preliminary data.</text>
</comment>
<reference evidence="2 3" key="1">
    <citation type="submission" date="2022-10" db="EMBL/GenBank/DDBJ databases">
        <title>Comparative genomics and taxonomic characterization of three novel marine species of genus Reichenbachiella exhibiting antioxidant and polysaccharide degradation activities.</title>
        <authorList>
            <person name="Muhammad N."/>
            <person name="Lee Y.-J."/>
            <person name="Ko J."/>
            <person name="Kim S.-G."/>
        </authorList>
    </citation>
    <scope>NUCLEOTIDE SEQUENCE [LARGE SCALE GENOMIC DNA]</scope>
    <source>
        <strain evidence="2 3">ABR2-5</strain>
    </source>
</reference>
<protein>
    <submittedName>
        <fullName evidence="2">Uncharacterized protein</fullName>
    </submittedName>
</protein>
<proteinExistence type="predicted"/>
<keyword evidence="1" id="KW-1133">Transmembrane helix</keyword>
<dbReference type="RefSeq" id="WP_264137628.1">
    <property type="nucleotide sequence ID" value="NZ_JAOYOD010000001.1"/>
</dbReference>
<accession>A0ABT3CSY6</accession>
<evidence type="ECO:0000313" key="2">
    <source>
        <dbReference type="EMBL" id="MCV9386793.1"/>
    </source>
</evidence>
<keyword evidence="3" id="KW-1185">Reference proteome</keyword>
<dbReference type="EMBL" id="JAOYOD010000001">
    <property type="protein sequence ID" value="MCV9386793.1"/>
    <property type="molecule type" value="Genomic_DNA"/>
</dbReference>
<gene>
    <name evidence="2" type="ORF">N7U62_08975</name>
</gene>
<dbReference type="Proteomes" id="UP001300692">
    <property type="component" value="Unassembled WGS sequence"/>
</dbReference>